<proteinExistence type="predicted"/>
<name>A0A929L1L7_9SPHI</name>
<dbReference type="InterPro" id="IPR005151">
    <property type="entry name" value="Tail-specific_protease"/>
</dbReference>
<accession>A0A929L1L7</accession>
<dbReference type="Gene3D" id="3.90.226.10">
    <property type="entry name" value="2-enoyl-CoA Hydratase, Chain A, domain 1"/>
    <property type="match status" value="1"/>
</dbReference>
<evidence type="ECO:0000259" key="2">
    <source>
        <dbReference type="Pfam" id="PF03572"/>
    </source>
</evidence>
<dbReference type="GO" id="GO:0004175">
    <property type="term" value="F:endopeptidase activity"/>
    <property type="evidence" value="ECO:0007669"/>
    <property type="project" value="TreeGrafter"/>
</dbReference>
<comment type="caution">
    <text evidence="3">The sequence shown here is derived from an EMBL/GenBank/DDBJ whole genome shotgun (WGS) entry which is preliminary data.</text>
</comment>
<dbReference type="SUPFAM" id="SSF52096">
    <property type="entry name" value="ClpP/crotonase"/>
    <property type="match status" value="1"/>
</dbReference>
<dbReference type="RefSeq" id="WP_194113792.1">
    <property type="nucleotide sequence ID" value="NZ_JADFFL010000012.1"/>
</dbReference>
<evidence type="ECO:0000256" key="1">
    <source>
        <dbReference type="SAM" id="SignalP"/>
    </source>
</evidence>
<dbReference type="GO" id="GO:0008236">
    <property type="term" value="F:serine-type peptidase activity"/>
    <property type="evidence" value="ECO:0007669"/>
    <property type="project" value="InterPro"/>
</dbReference>
<keyword evidence="4" id="KW-1185">Reference proteome</keyword>
<dbReference type="Pfam" id="PF03572">
    <property type="entry name" value="Peptidase_S41"/>
    <property type="match status" value="1"/>
</dbReference>
<dbReference type="EMBL" id="JADFFL010000012">
    <property type="protein sequence ID" value="MBE9664468.1"/>
    <property type="molecule type" value="Genomic_DNA"/>
</dbReference>
<feature type="domain" description="Tail specific protease" evidence="2">
    <location>
        <begin position="244"/>
        <end position="452"/>
    </location>
</feature>
<dbReference type="PANTHER" id="PTHR32060:SF22">
    <property type="entry name" value="CARBOXYL-TERMINAL-PROCESSING PEPTIDASE 3, CHLOROPLASTIC"/>
    <property type="match status" value="1"/>
</dbReference>
<evidence type="ECO:0000313" key="3">
    <source>
        <dbReference type="EMBL" id="MBE9664468.1"/>
    </source>
</evidence>
<protein>
    <recommendedName>
        <fullName evidence="2">Tail specific protease domain-containing protein</fullName>
    </recommendedName>
</protein>
<sequence length="477" mass="53692">MKPIVLAYCLLQLLAAPLFAQKQKKIDPNETISADSARNAITSIVKELKRQHPGFFRYHDEADTDRYIDSVKASISAPPDQLAYFRKLKPIISRIGCLHTDLTLSEEYSAYLNSKPNLLPLRLFFSGDKAFITANYSGDNAIPIGAEVTCINGKSIKELHDKILPNIPSDGYNQTLKYQLLNNRTAHWYRSIIEVTDQFKVMINTVNGPKEFTLKGVLDKDIPKPEAMDFGTKPRLNFMVDGSLATLRILSFANSGIKRGKQDFKKFIDDAFKQLKANGTKDLILDLRDNTGGTDANAAYLCTYLMDKPYRYWDHIEVTEGVAQEVKGVATWFYKKPVKQDSLYLWQKSWMTKEFDFYQPQKPHKNAYTGKLYVLINGLCMSSCADIAAVLHHNKRAIFIGEETGGGYHGNTSGMMPHAELTFGITLSVPLQKYVNAVDPKLNIAHGTPPDVLITRTVNDIINPKDLEMEAALRLIK</sequence>
<dbReference type="GO" id="GO:0006508">
    <property type="term" value="P:proteolysis"/>
    <property type="evidence" value="ECO:0007669"/>
    <property type="project" value="InterPro"/>
</dbReference>
<feature type="signal peptide" evidence="1">
    <location>
        <begin position="1"/>
        <end position="20"/>
    </location>
</feature>
<gene>
    <name evidence="3" type="ORF">IRJ16_21485</name>
</gene>
<dbReference type="Proteomes" id="UP000622475">
    <property type="component" value="Unassembled WGS sequence"/>
</dbReference>
<evidence type="ECO:0000313" key="4">
    <source>
        <dbReference type="Proteomes" id="UP000622475"/>
    </source>
</evidence>
<reference evidence="3" key="1">
    <citation type="submission" date="2020-10" db="EMBL/GenBank/DDBJ databases">
        <title>Mucilaginibacter mali sp. nov., isolated from rhizosphere soil of apple orchard.</title>
        <authorList>
            <person name="Lee J.-S."/>
            <person name="Kim H.S."/>
            <person name="Kim J.-S."/>
        </authorList>
    </citation>
    <scope>NUCLEOTIDE SEQUENCE</scope>
    <source>
        <strain evidence="3">KCTC 22746</strain>
    </source>
</reference>
<keyword evidence="1" id="KW-0732">Signal</keyword>
<dbReference type="PANTHER" id="PTHR32060">
    <property type="entry name" value="TAIL-SPECIFIC PROTEASE"/>
    <property type="match status" value="1"/>
</dbReference>
<feature type="chain" id="PRO_5037204486" description="Tail specific protease domain-containing protein" evidence="1">
    <location>
        <begin position="21"/>
        <end position="477"/>
    </location>
</feature>
<dbReference type="AlphaFoldDB" id="A0A929L1L7"/>
<organism evidence="3 4">
    <name type="scientific">Mucilaginibacter myungsuensis</name>
    <dbReference type="NCBI Taxonomy" id="649104"/>
    <lineage>
        <taxon>Bacteria</taxon>
        <taxon>Pseudomonadati</taxon>
        <taxon>Bacteroidota</taxon>
        <taxon>Sphingobacteriia</taxon>
        <taxon>Sphingobacteriales</taxon>
        <taxon>Sphingobacteriaceae</taxon>
        <taxon>Mucilaginibacter</taxon>
    </lineage>
</organism>
<dbReference type="InterPro" id="IPR029045">
    <property type="entry name" value="ClpP/crotonase-like_dom_sf"/>
</dbReference>